<dbReference type="AlphaFoldDB" id="A0A0F8ZPZ3"/>
<evidence type="ECO:0000313" key="1">
    <source>
        <dbReference type="EMBL" id="KKK95937.1"/>
    </source>
</evidence>
<dbReference type="EMBL" id="LAZR01046694">
    <property type="protein sequence ID" value="KKK95937.1"/>
    <property type="molecule type" value="Genomic_DNA"/>
</dbReference>
<sequence length="48" mass="5340">MNAQEGHTASGVSSRGVAEKIDRFVPRDAERHVLNQYQVATDDQQVVE</sequence>
<protein>
    <submittedName>
        <fullName evidence="1">Uncharacterized protein</fullName>
    </submittedName>
</protein>
<accession>A0A0F8ZPZ3</accession>
<name>A0A0F8ZPZ3_9ZZZZ</name>
<reference evidence="1" key="1">
    <citation type="journal article" date="2015" name="Nature">
        <title>Complex archaea that bridge the gap between prokaryotes and eukaryotes.</title>
        <authorList>
            <person name="Spang A."/>
            <person name="Saw J.H."/>
            <person name="Jorgensen S.L."/>
            <person name="Zaremba-Niedzwiedzka K."/>
            <person name="Martijn J."/>
            <person name="Lind A.E."/>
            <person name="van Eijk R."/>
            <person name="Schleper C."/>
            <person name="Guy L."/>
            <person name="Ettema T.J."/>
        </authorList>
    </citation>
    <scope>NUCLEOTIDE SEQUENCE</scope>
</reference>
<organism evidence="1">
    <name type="scientific">marine sediment metagenome</name>
    <dbReference type="NCBI Taxonomy" id="412755"/>
    <lineage>
        <taxon>unclassified sequences</taxon>
        <taxon>metagenomes</taxon>
        <taxon>ecological metagenomes</taxon>
    </lineage>
</organism>
<comment type="caution">
    <text evidence="1">The sequence shown here is derived from an EMBL/GenBank/DDBJ whole genome shotgun (WGS) entry which is preliminary data.</text>
</comment>
<feature type="non-terminal residue" evidence="1">
    <location>
        <position position="48"/>
    </location>
</feature>
<proteinExistence type="predicted"/>
<gene>
    <name evidence="1" type="ORF">LCGC14_2667760</name>
</gene>